<accession>A0A5C6M8A3</accession>
<protein>
    <submittedName>
        <fullName evidence="2">Uncharacterized protein</fullName>
    </submittedName>
</protein>
<evidence type="ECO:0000256" key="1">
    <source>
        <dbReference type="SAM" id="SignalP"/>
    </source>
</evidence>
<evidence type="ECO:0000313" key="3">
    <source>
        <dbReference type="Proteomes" id="UP000321083"/>
    </source>
</evidence>
<feature type="non-terminal residue" evidence="2">
    <location>
        <position position="327"/>
    </location>
</feature>
<keyword evidence="3" id="KW-1185">Reference proteome</keyword>
<dbReference type="Pfam" id="PF07639">
    <property type="entry name" value="YTV"/>
    <property type="match status" value="2"/>
</dbReference>
<feature type="signal peptide" evidence="1">
    <location>
        <begin position="1"/>
        <end position="17"/>
    </location>
</feature>
<keyword evidence="1" id="KW-0732">Signal</keyword>
<reference evidence="2 3" key="1">
    <citation type="submission" date="2019-08" db="EMBL/GenBank/DDBJ databases">
        <title>100 year-old enigma solved: identification of Planctomyces bekefii, the type genus and species of the phylum Planctomycetes.</title>
        <authorList>
            <person name="Svetlana D.N."/>
            <person name="Overmann J."/>
        </authorList>
    </citation>
    <scope>NUCLEOTIDE SEQUENCE [LARGE SCALE GENOMIC DNA]</scope>
    <source>
        <strain evidence="2">Phe10_nw2017</strain>
    </source>
</reference>
<reference evidence="2 3" key="2">
    <citation type="submission" date="2019-08" db="EMBL/GenBank/DDBJ databases">
        <authorList>
            <person name="Henke P."/>
        </authorList>
    </citation>
    <scope>NUCLEOTIDE SEQUENCE [LARGE SCALE GENOMIC DNA]</scope>
    <source>
        <strain evidence="2">Phe10_nw2017</strain>
    </source>
</reference>
<comment type="caution">
    <text evidence="2">The sequence shown here is derived from an EMBL/GenBank/DDBJ whole genome shotgun (WGS) entry which is preliminary data.</text>
</comment>
<dbReference type="AlphaFoldDB" id="A0A5C6M8A3"/>
<proteinExistence type="predicted"/>
<evidence type="ECO:0000313" key="2">
    <source>
        <dbReference type="EMBL" id="TWW09231.1"/>
    </source>
</evidence>
<dbReference type="Proteomes" id="UP000321083">
    <property type="component" value="Unassembled WGS sequence"/>
</dbReference>
<gene>
    <name evidence="2" type="ORF">E3A20_16380</name>
</gene>
<dbReference type="InterPro" id="IPR011521">
    <property type="entry name" value="YTV"/>
</dbReference>
<organism evidence="2 3">
    <name type="scientific">Planctomyces bekefii</name>
    <dbReference type="NCBI Taxonomy" id="1653850"/>
    <lineage>
        <taxon>Bacteria</taxon>
        <taxon>Pseudomonadati</taxon>
        <taxon>Planctomycetota</taxon>
        <taxon>Planctomycetia</taxon>
        <taxon>Planctomycetales</taxon>
        <taxon>Planctomycetaceae</taxon>
        <taxon>Planctomyces</taxon>
    </lineage>
</organism>
<name>A0A5C6M8A3_9PLAN</name>
<feature type="chain" id="PRO_5022677353" evidence="1">
    <location>
        <begin position="18"/>
        <end position="327"/>
    </location>
</feature>
<sequence>MRLVLSFVLACSLAASAEAGGCFGRKTSHCCSAPCNTGCAPVAAPCNGTWETVMHKVCVPEMKTEKRIVEVCTPVVEHRQVTRTVHKCVTEEVEQSYTVMVPVTEEREIRRKVCKPVVREVERTYEVMIPVQEERESTKTVCEAVTKEVEETYTVMVPTTEEREITRTVCKPVVEEKEETFTVLVPTQEQRMGTRTIRQMVPVKKTRKVCQDQGHWEERTVEVACGPCRKTTRTCRVWVPKLVETEVEYCVHECQTKEEQYTWNVTVCKPETRTRKVCVTKHVTEEVKEKHTVTVCKPETRTRKVHHTEYVQKTVPCKYTVTVCKPE</sequence>
<dbReference type="EMBL" id="SRHE01000340">
    <property type="protein sequence ID" value="TWW09231.1"/>
    <property type="molecule type" value="Genomic_DNA"/>
</dbReference>